<evidence type="ECO:0000313" key="1">
    <source>
        <dbReference type="EMBL" id="CAB4639837.1"/>
    </source>
</evidence>
<reference evidence="1" key="1">
    <citation type="submission" date="2020-05" db="EMBL/GenBank/DDBJ databases">
        <authorList>
            <person name="Chiriac C."/>
            <person name="Salcher M."/>
            <person name="Ghai R."/>
            <person name="Kavagutti S V."/>
        </authorList>
    </citation>
    <scope>NUCLEOTIDE SEQUENCE</scope>
</reference>
<accession>A0A6J6JR27</accession>
<organism evidence="1">
    <name type="scientific">freshwater metagenome</name>
    <dbReference type="NCBI Taxonomy" id="449393"/>
    <lineage>
        <taxon>unclassified sequences</taxon>
        <taxon>metagenomes</taxon>
        <taxon>ecological metagenomes</taxon>
    </lineage>
</organism>
<protein>
    <submittedName>
        <fullName evidence="1">Unannotated protein</fullName>
    </submittedName>
</protein>
<proteinExistence type="predicted"/>
<gene>
    <name evidence="1" type="ORF">UFOPK2086_00885</name>
</gene>
<sequence>MIATAFPHAEELLAGEAGIVVPHRDPVSLASAIRSVVTEESRLDSMFDATADIARQHRWTVVASKYLEYGSQLVRSGSTVAS</sequence>
<dbReference type="Gene3D" id="3.40.50.2000">
    <property type="entry name" value="Glycogen Phosphorylase B"/>
    <property type="match status" value="2"/>
</dbReference>
<dbReference type="EMBL" id="CAEZVQ010000120">
    <property type="protein sequence ID" value="CAB4639837.1"/>
    <property type="molecule type" value="Genomic_DNA"/>
</dbReference>
<name>A0A6J6JR27_9ZZZZ</name>
<dbReference type="AlphaFoldDB" id="A0A6J6JR27"/>
<dbReference type="SUPFAM" id="SSF53756">
    <property type="entry name" value="UDP-Glycosyltransferase/glycogen phosphorylase"/>
    <property type="match status" value="1"/>
</dbReference>